<dbReference type="CDD" id="cd00027">
    <property type="entry name" value="BRCT"/>
    <property type="match status" value="1"/>
</dbReference>
<dbReference type="Proteomes" id="UP000818624">
    <property type="component" value="Chromosome 3"/>
</dbReference>
<feature type="compositionally biased region" description="Low complexity" evidence="1">
    <location>
        <begin position="607"/>
        <end position="621"/>
    </location>
</feature>
<feature type="region of interest" description="Disordered" evidence="1">
    <location>
        <begin position="372"/>
        <end position="405"/>
    </location>
</feature>
<keyword evidence="3" id="KW-1185">Reference proteome</keyword>
<protein>
    <recommendedName>
        <fullName evidence="4">BRCT domain-containing protein</fullName>
    </recommendedName>
</protein>
<evidence type="ECO:0000256" key="1">
    <source>
        <dbReference type="SAM" id="MobiDB-lite"/>
    </source>
</evidence>
<feature type="region of interest" description="Disordered" evidence="1">
    <location>
        <begin position="671"/>
        <end position="694"/>
    </location>
</feature>
<gene>
    <name evidence="2" type="ORF">GLX27_003106</name>
</gene>
<accession>A0ABY8ES91</accession>
<dbReference type="EMBL" id="CP046236">
    <property type="protein sequence ID" value="WFD48436.1"/>
    <property type="molecule type" value="Genomic_DNA"/>
</dbReference>
<organism evidence="2 3">
    <name type="scientific">Malassezia furfur</name>
    <name type="common">Pityriasis versicolor infection agent</name>
    <name type="synonym">Pityrosporum furfur</name>
    <dbReference type="NCBI Taxonomy" id="55194"/>
    <lineage>
        <taxon>Eukaryota</taxon>
        <taxon>Fungi</taxon>
        <taxon>Dikarya</taxon>
        <taxon>Basidiomycota</taxon>
        <taxon>Ustilaginomycotina</taxon>
        <taxon>Malasseziomycetes</taxon>
        <taxon>Malasseziales</taxon>
        <taxon>Malasseziaceae</taxon>
        <taxon>Malassezia</taxon>
    </lineage>
</organism>
<dbReference type="PANTHER" id="PTHR12162">
    <property type="entry name" value="NIBRIN-RELATED"/>
    <property type="match status" value="1"/>
</dbReference>
<dbReference type="SUPFAM" id="SSF52113">
    <property type="entry name" value="BRCT domain"/>
    <property type="match status" value="1"/>
</dbReference>
<dbReference type="PANTHER" id="PTHR12162:SF0">
    <property type="entry name" value="NIBRIN"/>
    <property type="match status" value="1"/>
</dbReference>
<evidence type="ECO:0008006" key="4">
    <source>
        <dbReference type="Google" id="ProtNLM"/>
    </source>
</evidence>
<feature type="region of interest" description="Disordered" evidence="1">
    <location>
        <begin position="447"/>
        <end position="558"/>
    </location>
</feature>
<dbReference type="InterPro" id="IPR036420">
    <property type="entry name" value="BRCT_dom_sf"/>
</dbReference>
<name>A0ABY8ES91_MALFU</name>
<evidence type="ECO:0000313" key="2">
    <source>
        <dbReference type="EMBL" id="WFD48436.1"/>
    </source>
</evidence>
<proteinExistence type="predicted"/>
<evidence type="ECO:0000313" key="3">
    <source>
        <dbReference type="Proteomes" id="UP000818624"/>
    </source>
</evidence>
<sequence>MVPPPISRVLHTGREYTVGRKEGAVDLCIPMLRVSRMAGTLQVASMTAEQLSDPSYIPQVCWIMHARSKTGSLVETYRGKNRVEQRIRVETPIPLTDRARVRLVNDVSLELHWVPCTVGIVRVPSLEAEDVRRRACASGVHLVVVRESLDVRCTHLCVAHVRPNRTQLLALVRGIPIVTAAYVEAAIACPAESAWPDSRLYVPPLDARIALDTPLSTSQLAPSPKRATLFRGTTLVFVLPGLERRYTDFEQLAVAAEGHVVVRDLRRHPLHTVRDAEQMLREAQATADAHWAAQSTPVPVQETYVLCDDAAAPWAATVAEAAQRSRIRVMPQGVTAVAECILEAQTCAELYVSGQGAHDPEDDATLLLSGTQARASPPSAPADEARHEEDLDVFPPTQPAGPAVYAGDISLYSPEQRPHDVTMDLTEEMPLSDSPSLEDITDPTLEGAAAEPQRGAPRAFQLPAAPRRGSSTGAADSPADSPRAAHRAASPDPIPLPEREAFQRAAPGVPSAETPWHADEVRTLPPATGPFQDHAESGHAPVSSTPPPTALQRLAGTRQARRSLLLDELFGLTQEPPRAVSVPTPTQWRGWGGSFAVSYTPPRSATPPDSRARSATPPSASMDTSLQRTSFVQVRYAPLVRATPPSMPAVRNYKKFRANGRRAAPQRVALVLPHDPQGRPSPSRDVLFLDEPTD</sequence>
<feature type="region of interest" description="Disordered" evidence="1">
    <location>
        <begin position="576"/>
        <end position="627"/>
    </location>
</feature>
<reference evidence="2 3" key="1">
    <citation type="journal article" date="2020" name="Elife">
        <title>Loss of centromere function drives karyotype evolution in closely related Malassezia species.</title>
        <authorList>
            <person name="Sankaranarayanan S.R."/>
            <person name="Ianiri G."/>
            <person name="Coelho M.A."/>
            <person name="Reza M.H."/>
            <person name="Thimmappa B.C."/>
            <person name="Ganguly P."/>
            <person name="Vadnala R.N."/>
            <person name="Sun S."/>
            <person name="Siddharthan R."/>
            <person name="Tellgren-Roth C."/>
            <person name="Dawson T.L."/>
            <person name="Heitman J."/>
            <person name="Sanyal K."/>
        </authorList>
    </citation>
    <scope>NUCLEOTIDE SEQUENCE [LARGE SCALE GENOMIC DNA]</scope>
    <source>
        <strain evidence="2">CBS14141</strain>
    </source>
</reference>
<dbReference type="InterPro" id="IPR040227">
    <property type="entry name" value="Nibrin-rel"/>
</dbReference>